<feature type="binding site" description="in other chain" evidence="9">
    <location>
        <position position="25"/>
    </location>
    <ligand>
        <name>5-phospho-alpha-D-ribose 1-diphosphate</name>
        <dbReference type="ChEBI" id="CHEBI:58017"/>
        <note>ligand shared between dimeric partners</note>
    </ligand>
</feature>
<dbReference type="EC" id="2.4.2.10" evidence="5 9"/>
<evidence type="ECO:0000256" key="4">
    <source>
        <dbReference type="ARBA" id="ARBA00011738"/>
    </source>
</evidence>
<feature type="binding site" evidence="9">
    <location>
        <position position="104"/>
    </location>
    <ligand>
        <name>5-phospho-alpha-D-ribose 1-diphosphate</name>
        <dbReference type="ChEBI" id="CHEBI:58017"/>
        <note>ligand shared between dimeric partners</note>
    </ligand>
</feature>
<dbReference type="InterPro" id="IPR004467">
    <property type="entry name" value="Or_phspho_trans_dom"/>
</dbReference>
<dbReference type="InterPro" id="IPR000836">
    <property type="entry name" value="PRTase_dom"/>
</dbReference>
<dbReference type="UniPathway" id="UPA00070">
    <property type="reaction ID" value="UER00119"/>
</dbReference>
<evidence type="ECO:0000256" key="7">
    <source>
        <dbReference type="ARBA" id="ARBA00022679"/>
    </source>
</evidence>
<comment type="cofactor">
    <cofactor evidence="9">
        <name>Mg(2+)</name>
        <dbReference type="ChEBI" id="CHEBI:18420"/>
    </cofactor>
</comment>
<reference evidence="11" key="1">
    <citation type="submission" date="2021-04" db="EMBL/GenBank/DDBJ databases">
        <title>Sinoanaerobacter chloroacetimidivorans sp. nov., an obligate anaerobic bacterium isolated from anaerobic sludge.</title>
        <authorList>
            <person name="Bao Y."/>
        </authorList>
    </citation>
    <scope>NUCLEOTIDE SEQUENCE</scope>
    <source>
        <strain evidence="11">BAD-6</strain>
    </source>
</reference>
<keyword evidence="8 9" id="KW-0665">Pyrimidine biosynthesis</keyword>
<dbReference type="GO" id="GO:0005737">
    <property type="term" value="C:cytoplasm"/>
    <property type="evidence" value="ECO:0007669"/>
    <property type="project" value="TreeGrafter"/>
</dbReference>
<dbReference type="PANTHER" id="PTHR46683:SF1">
    <property type="entry name" value="OROTATE PHOSPHORIBOSYLTRANSFERASE 1-RELATED"/>
    <property type="match status" value="1"/>
</dbReference>
<feature type="binding site" evidence="9">
    <location>
        <position position="108"/>
    </location>
    <ligand>
        <name>5-phospho-alpha-D-ribose 1-diphosphate</name>
        <dbReference type="ChEBI" id="CHEBI:58017"/>
        <note>ligand shared between dimeric partners</note>
    </ligand>
</feature>
<evidence type="ECO:0000313" key="11">
    <source>
        <dbReference type="EMBL" id="MBR0598787.1"/>
    </source>
</evidence>
<dbReference type="HAMAP" id="MF_01208">
    <property type="entry name" value="PyrE"/>
    <property type="match status" value="1"/>
</dbReference>
<dbReference type="Pfam" id="PF00156">
    <property type="entry name" value="Pribosyltran"/>
    <property type="match status" value="1"/>
</dbReference>
<evidence type="ECO:0000256" key="3">
    <source>
        <dbReference type="ARBA" id="ARBA00006340"/>
    </source>
</evidence>
<dbReference type="GO" id="GO:0004588">
    <property type="term" value="F:orotate phosphoribosyltransferase activity"/>
    <property type="evidence" value="ECO:0007669"/>
    <property type="project" value="UniProtKB-UniRule"/>
</dbReference>
<dbReference type="AlphaFoldDB" id="A0A8J7W0Z7"/>
<comment type="subunit">
    <text evidence="4 9">Homodimer.</text>
</comment>
<feature type="domain" description="Phosphoribosyltransferase" evidence="10">
    <location>
        <begin position="65"/>
        <end position="167"/>
    </location>
</feature>
<feature type="binding site" description="in other chain" evidence="9">
    <location>
        <position position="105"/>
    </location>
    <ligand>
        <name>5-phospho-alpha-D-ribose 1-diphosphate</name>
        <dbReference type="ChEBI" id="CHEBI:58017"/>
        <note>ligand shared between dimeric partners</note>
    </ligand>
</feature>
<sequence>MSYKDEFIQFMIGAGVLTFGQFITKSGRETPYFINTGNYRTGSQISALGGFYSDCVIENMKKGTIKEDITALFGPAYKGIPIAVAASIAFAGKYGKEINYCFNRKEKKDHGEGGVMVGYPLKTGDSVLIMEDVITAGTAVRECLPILKAAGEISVEGLVISVDRMEKGTGEKTAVQEIYEEFGIKTYSIVTVTDIIQYLDQHQEMKIEDSIRKRMDRYFKAYCVNNR</sequence>
<evidence type="ECO:0000256" key="2">
    <source>
        <dbReference type="ARBA" id="ARBA00004889"/>
    </source>
</evidence>
<feature type="binding site" evidence="9">
    <location>
        <position position="164"/>
    </location>
    <ligand>
        <name>orotate</name>
        <dbReference type="ChEBI" id="CHEBI:30839"/>
    </ligand>
</feature>
<keyword evidence="9" id="KW-0460">Magnesium</keyword>
<dbReference type="GO" id="GO:0044205">
    <property type="term" value="P:'de novo' UMP biosynthetic process"/>
    <property type="evidence" value="ECO:0007669"/>
    <property type="project" value="UniProtKB-UniRule"/>
</dbReference>
<feature type="binding site" description="in other chain" evidence="9">
    <location>
        <begin position="77"/>
        <end position="78"/>
    </location>
    <ligand>
        <name>5-phospho-alpha-D-ribose 1-diphosphate</name>
        <dbReference type="ChEBI" id="CHEBI:58017"/>
        <note>ligand shared between dimeric partners</note>
    </ligand>
</feature>
<dbReference type="CDD" id="cd06223">
    <property type="entry name" value="PRTases_typeI"/>
    <property type="match status" value="1"/>
</dbReference>
<proteinExistence type="inferred from homology"/>
<feature type="binding site" evidence="9">
    <location>
        <position position="135"/>
    </location>
    <ligand>
        <name>orotate</name>
        <dbReference type="ChEBI" id="CHEBI:30839"/>
    </ligand>
</feature>
<accession>A0A8J7W0Z7</accession>
<evidence type="ECO:0000256" key="9">
    <source>
        <dbReference type="HAMAP-Rule" id="MF_01208"/>
    </source>
</evidence>
<evidence type="ECO:0000256" key="8">
    <source>
        <dbReference type="ARBA" id="ARBA00022975"/>
    </source>
</evidence>
<dbReference type="GO" id="GO:0006207">
    <property type="term" value="P:'de novo' pyrimidine nucleobase biosynthetic process"/>
    <property type="evidence" value="ECO:0007669"/>
    <property type="project" value="TreeGrafter"/>
</dbReference>
<dbReference type="EMBL" id="JAGSND010000008">
    <property type="protein sequence ID" value="MBR0598787.1"/>
    <property type="molecule type" value="Genomic_DNA"/>
</dbReference>
<evidence type="ECO:0000259" key="10">
    <source>
        <dbReference type="Pfam" id="PF00156"/>
    </source>
</evidence>
<name>A0A8J7W0Z7_9FIRM</name>
<comment type="function">
    <text evidence="1 9">Catalyzes the transfer of a ribosyl phosphate group from 5-phosphoribose 1-diphosphate to orotate, leading to the formation of orotidine monophosphate (OMP).</text>
</comment>
<keyword evidence="7 9" id="KW-0808">Transferase</keyword>
<gene>
    <name evidence="9 11" type="primary">pyrE</name>
    <name evidence="11" type="ORF">KCX82_12925</name>
</gene>
<dbReference type="InterPro" id="IPR023031">
    <property type="entry name" value="OPRT"/>
</dbReference>
<comment type="pathway">
    <text evidence="2 9">Pyrimidine metabolism; UMP biosynthesis via de novo pathway; UMP from orotate: step 1/2.</text>
</comment>
<protein>
    <recommendedName>
        <fullName evidence="5 9">Orotate phosphoribosyltransferase</fullName>
        <shortName evidence="9">OPRT</shortName>
        <shortName evidence="9">OPRTase</shortName>
        <ecNumber evidence="5 9">2.4.2.10</ecNumber>
    </recommendedName>
</protein>
<evidence type="ECO:0000313" key="12">
    <source>
        <dbReference type="Proteomes" id="UP000675664"/>
    </source>
</evidence>
<dbReference type="RefSeq" id="WP_227018913.1">
    <property type="nucleotide sequence ID" value="NZ_JAGSND010000008.1"/>
</dbReference>
<reference evidence="11" key="2">
    <citation type="submission" date="2021-04" db="EMBL/GenBank/DDBJ databases">
        <authorList>
            <person name="Liu J."/>
        </authorList>
    </citation>
    <scope>NUCLEOTIDE SEQUENCE</scope>
    <source>
        <strain evidence="11">BAD-6</strain>
    </source>
</reference>
<evidence type="ECO:0000256" key="1">
    <source>
        <dbReference type="ARBA" id="ARBA00003769"/>
    </source>
</evidence>
<dbReference type="GO" id="GO:0046132">
    <property type="term" value="P:pyrimidine ribonucleoside biosynthetic process"/>
    <property type="evidence" value="ECO:0007669"/>
    <property type="project" value="TreeGrafter"/>
</dbReference>
<comment type="caution">
    <text evidence="11">The sequence shown here is derived from an EMBL/GenBank/DDBJ whole genome shotgun (WGS) entry which is preliminary data.</text>
</comment>
<dbReference type="GO" id="GO:0000287">
    <property type="term" value="F:magnesium ion binding"/>
    <property type="evidence" value="ECO:0007669"/>
    <property type="project" value="UniProtKB-UniRule"/>
</dbReference>
<comment type="catalytic activity">
    <reaction evidence="9">
        <text>orotidine 5'-phosphate + diphosphate = orotate + 5-phospho-alpha-D-ribose 1-diphosphate</text>
        <dbReference type="Rhea" id="RHEA:10380"/>
        <dbReference type="ChEBI" id="CHEBI:30839"/>
        <dbReference type="ChEBI" id="CHEBI:33019"/>
        <dbReference type="ChEBI" id="CHEBI:57538"/>
        <dbReference type="ChEBI" id="CHEBI:58017"/>
        <dbReference type="EC" id="2.4.2.10"/>
    </reaction>
</comment>
<dbReference type="InterPro" id="IPR029057">
    <property type="entry name" value="PRTase-like"/>
</dbReference>
<dbReference type="Gene3D" id="3.40.50.2020">
    <property type="match status" value="1"/>
</dbReference>
<comment type="caution">
    <text evidence="9">Lacks conserved residue(s) required for the propagation of feature annotation.</text>
</comment>
<feature type="binding site" description="in other chain" evidence="9">
    <location>
        <begin position="131"/>
        <end position="139"/>
    </location>
    <ligand>
        <name>5-phospho-alpha-D-ribose 1-diphosphate</name>
        <dbReference type="ChEBI" id="CHEBI:58017"/>
        <note>ligand shared between dimeric partners</note>
    </ligand>
</feature>
<keyword evidence="6 9" id="KW-0328">Glycosyltransferase</keyword>
<evidence type="ECO:0000256" key="6">
    <source>
        <dbReference type="ARBA" id="ARBA00022676"/>
    </source>
</evidence>
<dbReference type="Proteomes" id="UP000675664">
    <property type="component" value="Unassembled WGS sequence"/>
</dbReference>
<dbReference type="PANTHER" id="PTHR46683">
    <property type="entry name" value="OROTATE PHOSPHORIBOSYLTRANSFERASE 1-RELATED"/>
    <property type="match status" value="1"/>
</dbReference>
<evidence type="ECO:0000256" key="5">
    <source>
        <dbReference type="ARBA" id="ARBA00011971"/>
    </source>
</evidence>
<keyword evidence="12" id="KW-1185">Reference proteome</keyword>
<dbReference type="SUPFAM" id="SSF53271">
    <property type="entry name" value="PRTase-like"/>
    <property type="match status" value="1"/>
</dbReference>
<comment type="similarity">
    <text evidence="3 9">Belongs to the purine/pyrimidine phosphoribosyltransferase family. PyrE subfamily.</text>
</comment>
<feature type="binding site" evidence="9">
    <location>
        <position position="110"/>
    </location>
    <ligand>
        <name>5-phospho-alpha-D-ribose 1-diphosphate</name>
        <dbReference type="ChEBI" id="CHEBI:58017"/>
        <note>ligand shared between dimeric partners</note>
    </ligand>
</feature>
<organism evidence="11 12">
    <name type="scientific">Sinanaerobacter chloroacetimidivorans</name>
    <dbReference type="NCBI Taxonomy" id="2818044"/>
    <lineage>
        <taxon>Bacteria</taxon>
        <taxon>Bacillati</taxon>
        <taxon>Bacillota</taxon>
        <taxon>Clostridia</taxon>
        <taxon>Peptostreptococcales</taxon>
        <taxon>Anaerovoracaceae</taxon>
        <taxon>Sinanaerobacter</taxon>
    </lineage>
</organism>
<dbReference type="NCBIfam" id="TIGR00336">
    <property type="entry name" value="pyrE"/>
    <property type="match status" value="1"/>
</dbReference>